<accession>A0A4P7N4T4</accession>
<reference evidence="2 3" key="1">
    <citation type="journal article" date="2019" name="Mol. Biol. Evol.">
        <title>Blast fungal genomes show frequent chromosomal changes, gene gains and losses, and effector gene turnover.</title>
        <authorList>
            <person name="Gomez Luciano L.B."/>
            <person name="Jason Tsai I."/>
            <person name="Chuma I."/>
            <person name="Tosa Y."/>
            <person name="Chen Y.H."/>
            <person name="Li J.Y."/>
            <person name="Li M.Y."/>
            <person name="Jade Lu M.Y."/>
            <person name="Nakayashiki H."/>
            <person name="Li W.H."/>
        </authorList>
    </citation>
    <scope>NUCLEOTIDE SEQUENCE [LARGE SCALE GENOMIC DNA]</scope>
    <source>
        <strain evidence="2">MZ5-1-6</strain>
    </source>
</reference>
<dbReference type="AlphaFoldDB" id="A0A4P7N4T4"/>
<feature type="compositionally biased region" description="Acidic residues" evidence="1">
    <location>
        <begin position="190"/>
        <end position="199"/>
    </location>
</feature>
<evidence type="ECO:0000313" key="3">
    <source>
        <dbReference type="Proteomes" id="UP000294847"/>
    </source>
</evidence>
<proteinExistence type="predicted"/>
<sequence length="294" mass="32650">MPTYLCHGFRWHRPSIRVYVIVQDIGDAAPDFISGTRSATAILDSFYNLFDFLPPPKTRDDQQKQPPAATDSASSQAWSAIRLLEEYDPSMLGEAARPHAYVADHVVRVDLSASVVDEMARYQARLKESGAMGGPHSDETGRRQRAAKDRKAGWLEKLRDQLQRGEEIRWYVVVNGDEERGWDHGGGDGGEGEEVDDFADGQGDSVEDERRELERQELRQRLGGIYIDEEDGDNYGYQVDDSSSRHTKGPSDNGMQPLSVMPPQDVASKPTTKGTGSGFRRLFGKGSKSSGDLK</sequence>
<feature type="compositionally biased region" description="Basic and acidic residues" evidence="1">
    <location>
        <begin position="208"/>
        <end position="220"/>
    </location>
</feature>
<feature type="compositionally biased region" description="Basic and acidic residues" evidence="1">
    <location>
        <begin position="136"/>
        <end position="150"/>
    </location>
</feature>
<dbReference type="OMA" id="DVERWAP"/>
<protein>
    <submittedName>
        <fullName evidence="2">Uncharacterized protein</fullName>
    </submittedName>
</protein>
<evidence type="ECO:0000313" key="2">
    <source>
        <dbReference type="EMBL" id="QBZ56572.1"/>
    </source>
</evidence>
<feature type="region of interest" description="Disordered" evidence="1">
    <location>
        <begin position="179"/>
        <end position="294"/>
    </location>
</feature>
<organism evidence="2 3">
    <name type="scientific">Pyricularia oryzae</name>
    <name type="common">Rice blast fungus</name>
    <name type="synonym">Magnaporthe oryzae</name>
    <dbReference type="NCBI Taxonomy" id="318829"/>
    <lineage>
        <taxon>Eukaryota</taxon>
        <taxon>Fungi</taxon>
        <taxon>Dikarya</taxon>
        <taxon>Ascomycota</taxon>
        <taxon>Pezizomycotina</taxon>
        <taxon>Sordariomycetes</taxon>
        <taxon>Sordariomycetidae</taxon>
        <taxon>Magnaporthales</taxon>
        <taxon>Pyriculariaceae</taxon>
        <taxon>Pyricularia</taxon>
    </lineage>
</organism>
<evidence type="ECO:0000256" key="1">
    <source>
        <dbReference type="SAM" id="MobiDB-lite"/>
    </source>
</evidence>
<gene>
    <name evidence="2" type="ORF">PoMZ_01481</name>
</gene>
<feature type="region of interest" description="Disordered" evidence="1">
    <location>
        <begin position="56"/>
        <end position="75"/>
    </location>
</feature>
<feature type="region of interest" description="Disordered" evidence="1">
    <location>
        <begin position="126"/>
        <end position="150"/>
    </location>
</feature>
<dbReference type="Proteomes" id="UP000294847">
    <property type="component" value="Chromosome 2"/>
</dbReference>
<name>A0A4P7N4T4_PYROR</name>
<dbReference type="EMBL" id="CP034205">
    <property type="protein sequence ID" value="QBZ56572.1"/>
    <property type="molecule type" value="Genomic_DNA"/>
</dbReference>